<dbReference type="Gene3D" id="3.40.50.620">
    <property type="entry name" value="HUPs"/>
    <property type="match status" value="1"/>
</dbReference>
<reference evidence="6 7" key="1">
    <citation type="submission" date="2022-04" db="EMBL/GenBank/DDBJ databases">
        <title>Positive selection, recombination, and allopatry shape intraspecific diversity of widespread and dominant cyanobacteria.</title>
        <authorList>
            <person name="Wei J."/>
            <person name="Shu W."/>
            <person name="Hu C."/>
        </authorList>
    </citation>
    <scope>NUCLEOTIDE SEQUENCE [LARGE SCALE GENOMIC DNA]</scope>
    <source>
        <strain evidence="6 7">AS-A4</strain>
    </source>
</reference>
<dbReference type="EC" id="6.3.5.4" evidence="2"/>
<evidence type="ECO:0000256" key="1">
    <source>
        <dbReference type="ARBA" id="ARBA00005187"/>
    </source>
</evidence>
<comment type="caution">
    <text evidence="6">The sequence shown here is derived from an EMBL/GenBank/DDBJ whole genome shotgun (WGS) entry which is preliminary data.</text>
</comment>
<comment type="pathway">
    <text evidence="1">Amino-acid biosynthesis; L-asparagine biosynthesis; L-asparagine from L-aspartate (L-Gln route): step 1/1.</text>
</comment>
<evidence type="ECO:0000256" key="3">
    <source>
        <dbReference type="ARBA" id="ARBA00022888"/>
    </source>
</evidence>
<name>A0ABV0KID3_9CYAN</name>
<dbReference type="Pfam" id="PF00733">
    <property type="entry name" value="Asn_synthase"/>
    <property type="match status" value="1"/>
</dbReference>
<protein>
    <recommendedName>
        <fullName evidence="2">asparagine synthase (glutamine-hydrolyzing)</fullName>
        <ecNumber evidence="2">6.3.5.4</ecNumber>
    </recommendedName>
</protein>
<dbReference type="PANTHER" id="PTHR43284:SF1">
    <property type="entry name" value="ASPARAGINE SYNTHETASE"/>
    <property type="match status" value="1"/>
</dbReference>
<sequence>MGHAIPLQVFKGHQVIGYWGFGTQVTLEQQLTNTLRQLGEPFCQKNVRRCGRSPQIEQTQHTPTNDAITCVWGAAYLGWQPTDCNRLPEGTIAALSASGLGDGSGDTLDAWATVDDQCLHLGREPFGHVLLYWTQMGQVLWFASRPSLLLPLIEAPQISIPAVYGYSCFSYVPTPLTPIAQIHSIAAGTEQTWIADSDSRTLLAPSVTRSLEWQEAPEQIQEETLAIAELRSLLKDAVARQITDLNDEPVGVLLSGGLDSSIVAALLVEAGVKVRAYTLDFGADSPSESSYAAQVAEFLNIPLVKVDASPRCIRQALRATAQALDVPFGDGVTVPLFLLMQAASQDVQVIFNGEGGDQLFAGWTNKPLIAADIYRSTHQAKETFERQYLRTFHRLWGYENQLFQPDFAAQMTTIMPEDWLQDALNPAFSTTLLHRLRRATLMLKGAQNIHPRATNLGMAHGLQVRSPFCDLPLAQWSFQVSGTLHLQAACEKYILKRAVEPWLPPEIVWRQKRGMGVPLNAWCFNELWQELGWLQPDRLRKQGIWQPQVAARIAAGTFGTLQGRRIGESLWLLLMWQVWHDTALGSLPAFSLNHPFWLPSSLGRLYLQLQRERQQW</sequence>
<dbReference type="InterPro" id="IPR051786">
    <property type="entry name" value="ASN_synthetase/amidase"/>
</dbReference>
<organism evidence="6 7">
    <name type="scientific">Stenomitos frigidus AS-A4</name>
    <dbReference type="NCBI Taxonomy" id="2933935"/>
    <lineage>
        <taxon>Bacteria</taxon>
        <taxon>Bacillati</taxon>
        <taxon>Cyanobacteriota</taxon>
        <taxon>Cyanophyceae</taxon>
        <taxon>Leptolyngbyales</taxon>
        <taxon>Leptolyngbyaceae</taxon>
        <taxon>Stenomitos</taxon>
    </lineage>
</organism>
<accession>A0ABV0KID3</accession>
<proteinExistence type="predicted"/>
<dbReference type="InterPro" id="IPR014729">
    <property type="entry name" value="Rossmann-like_a/b/a_fold"/>
</dbReference>
<evidence type="ECO:0000256" key="4">
    <source>
        <dbReference type="ARBA" id="ARBA00048741"/>
    </source>
</evidence>
<evidence type="ECO:0000313" key="7">
    <source>
        <dbReference type="Proteomes" id="UP001476950"/>
    </source>
</evidence>
<dbReference type="SUPFAM" id="SSF56235">
    <property type="entry name" value="N-terminal nucleophile aminohydrolases (Ntn hydrolases)"/>
    <property type="match status" value="1"/>
</dbReference>
<dbReference type="Proteomes" id="UP001476950">
    <property type="component" value="Unassembled WGS sequence"/>
</dbReference>
<comment type="catalytic activity">
    <reaction evidence="4">
        <text>L-aspartate + L-glutamine + ATP + H2O = L-asparagine + L-glutamate + AMP + diphosphate + H(+)</text>
        <dbReference type="Rhea" id="RHEA:12228"/>
        <dbReference type="ChEBI" id="CHEBI:15377"/>
        <dbReference type="ChEBI" id="CHEBI:15378"/>
        <dbReference type="ChEBI" id="CHEBI:29985"/>
        <dbReference type="ChEBI" id="CHEBI:29991"/>
        <dbReference type="ChEBI" id="CHEBI:30616"/>
        <dbReference type="ChEBI" id="CHEBI:33019"/>
        <dbReference type="ChEBI" id="CHEBI:58048"/>
        <dbReference type="ChEBI" id="CHEBI:58359"/>
        <dbReference type="ChEBI" id="CHEBI:456215"/>
        <dbReference type="EC" id="6.3.5.4"/>
    </reaction>
</comment>
<evidence type="ECO:0000313" key="6">
    <source>
        <dbReference type="EMBL" id="MEP1059006.1"/>
    </source>
</evidence>
<dbReference type="InterPro" id="IPR029055">
    <property type="entry name" value="Ntn_hydrolases_N"/>
</dbReference>
<dbReference type="CDD" id="cd01991">
    <property type="entry name" value="Asn_synthase_B_C"/>
    <property type="match status" value="1"/>
</dbReference>
<keyword evidence="3" id="KW-0061">Asparagine biosynthesis</keyword>
<dbReference type="PANTHER" id="PTHR43284">
    <property type="entry name" value="ASPARAGINE SYNTHETASE (GLUTAMINE-HYDROLYZING)"/>
    <property type="match status" value="1"/>
</dbReference>
<feature type="domain" description="Asparagine synthetase" evidence="5">
    <location>
        <begin position="229"/>
        <end position="580"/>
    </location>
</feature>
<dbReference type="RefSeq" id="WP_190450061.1">
    <property type="nucleotide sequence ID" value="NZ_JAMPLM010000008.1"/>
</dbReference>
<evidence type="ECO:0000259" key="5">
    <source>
        <dbReference type="Pfam" id="PF00733"/>
    </source>
</evidence>
<dbReference type="EMBL" id="JAMPLM010000008">
    <property type="protein sequence ID" value="MEP1059006.1"/>
    <property type="molecule type" value="Genomic_DNA"/>
</dbReference>
<keyword evidence="7" id="KW-1185">Reference proteome</keyword>
<evidence type="ECO:0000256" key="2">
    <source>
        <dbReference type="ARBA" id="ARBA00012737"/>
    </source>
</evidence>
<dbReference type="SUPFAM" id="SSF52402">
    <property type="entry name" value="Adenine nucleotide alpha hydrolases-like"/>
    <property type="match status" value="1"/>
</dbReference>
<gene>
    <name evidence="6" type="ORF">NDI38_11220</name>
</gene>
<keyword evidence="3" id="KW-0028">Amino-acid biosynthesis</keyword>
<dbReference type="InterPro" id="IPR001962">
    <property type="entry name" value="Asn_synthase"/>
</dbReference>